<evidence type="ECO:0000256" key="3">
    <source>
        <dbReference type="ARBA" id="ARBA00022722"/>
    </source>
</evidence>
<dbReference type="EMBL" id="LR791016">
    <property type="protein sequence ID" value="CAB3266878.1"/>
    <property type="molecule type" value="mRNA"/>
</dbReference>
<dbReference type="AlphaFoldDB" id="A0A6F9DV20"/>
<evidence type="ECO:0000256" key="11">
    <source>
        <dbReference type="PIRSR" id="PIRSR610347-3"/>
    </source>
</evidence>
<dbReference type="PANTHER" id="PTHR12415">
    <property type="entry name" value="TYROSYL-DNA PHOSPHODIESTERASE 1"/>
    <property type="match status" value="1"/>
</dbReference>
<keyword evidence="8" id="KW-0539">Nucleus</keyword>
<dbReference type="InterPro" id="IPR019406">
    <property type="entry name" value="APLF_PBZ"/>
</dbReference>
<evidence type="ECO:0000256" key="4">
    <source>
        <dbReference type="ARBA" id="ARBA00022763"/>
    </source>
</evidence>
<sequence length="571" mass="64737">MDKHHGWTISSSEDEEEKSILPSKEKKRKFMSPAQMKRKIFRNEETNEAKTKVPCKFGDKCFRKNEEHLKEFSHTGKRKLEKNSEDDNSPQSSNKRLKASAGNNSLDPVSAYHASEPYHLLLTTVKDIPKKFNYLGTTTVKEFACPPSIGIKDILSTKFGKILKSAQFNYCIDIQWLMDQYPKEVRDQPILIVHGEQAGNNMKLKAEAAPFLNIQLCRADLPPFGTHHTKMMFLLYKQGLRIVISTSNLVEQDWRNRTQGLWMSPIFPKGDPKADDSEFKKGLLAYLNAYKKKELGPWIELIKEHDMSSANVLLVASVPGRHTGPSLHSWGHLKLRKLLTTYVKGVDSTWPVIGQFSSIGSLGPNKDKWVCGEWLTSMSACQRKNQLGAVKKADLKLIFPTVDNVRCSLDGYPSGASLPYSSANAHKQPWLKSFFHHWKAEHCGRSEASPHIKSYTRISPFKTNIRSAWFLLTSANLSKAAWGGLEKLNSQLAIKSYELGVLFIPSIINNVTSESSPLDNYFHLNMSSSGKQFYLPYSLPLQPYNSEDEPWTWDAPHKDGPDRFGNMWVPC</sequence>
<feature type="site" description="Interaction with DNA" evidence="11">
    <location>
        <position position="478"/>
    </location>
</feature>
<protein>
    <submittedName>
        <fullName evidence="14">Tyrosyl-DNA phosphodiesterase 1-like</fullName>
    </submittedName>
</protein>
<keyword evidence="5" id="KW-0378">Hydrolase</keyword>
<feature type="compositionally biased region" description="Basic residues" evidence="12">
    <location>
        <begin position="25"/>
        <end position="40"/>
    </location>
</feature>
<evidence type="ECO:0000256" key="5">
    <source>
        <dbReference type="ARBA" id="ARBA00022801"/>
    </source>
</evidence>
<evidence type="ECO:0000256" key="9">
    <source>
        <dbReference type="PIRSR" id="PIRSR610347-1"/>
    </source>
</evidence>
<dbReference type="SUPFAM" id="SSF56024">
    <property type="entry name" value="Phospholipase D/nuclease"/>
    <property type="match status" value="2"/>
</dbReference>
<dbReference type="Gene3D" id="3.30.870.10">
    <property type="entry name" value="Endonuclease Chain A"/>
    <property type="match status" value="2"/>
</dbReference>
<evidence type="ECO:0000256" key="12">
    <source>
        <dbReference type="SAM" id="MobiDB-lite"/>
    </source>
</evidence>
<evidence type="ECO:0000256" key="7">
    <source>
        <dbReference type="ARBA" id="ARBA00023204"/>
    </source>
</evidence>
<dbReference type="GO" id="GO:0005634">
    <property type="term" value="C:nucleus"/>
    <property type="evidence" value="ECO:0007669"/>
    <property type="project" value="UniProtKB-SubCell"/>
</dbReference>
<comment type="similarity">
    <text evidence="2">Belongs to the tyrosyl-DNA phosphodiesterase family.</text>
</comment>
<dbReference type="GO" id="GO:0006281">
    <property type="term" value="P:DNA repair"/>
    <property type="evidence" value="ECO:0007669"/>
    <property type="project" value="UniProtKB-KW"/>
</dbReference>
<feature type="binding site" evidence="10">
    <location>
        <position position="230"/>
    </location>
    <ligand>
        <name>substrate</name>
    </ligand>
</feature>
<evidence type="ECO:0000256" key="6">
    <source>
        <dbReference type="ARBA" id="ARBA00022839"/>
    </source>
</evidence>
<evidence type="ECO:0000256" key="2">
    <source>
        <dbReference type="ARBA" id="ARBA00010205"/>
    </source>
</evidence>
<name>A0A6F9DV20_9ASCI</name>
<evidence type="ECO:0000313" key="14">
    <source>
        <dbReference type="EMBL" id="CAB3266878.1"/>
    </source>
</evidence>
<evidence type="ECO:0000256" key="8">
    <source>
        <dbReference type="ARBA" id="ARBA00023242"/>
    </source>
</evidence>
<dbReference type="CDD" id="cd09195">
    <property type="entry name" value="PLDc_mTdp1_2"/>
    <property type="match status" value="1"/>
</dbReference>
<dbReference type="GO" id="GO:0017005">
    <property type="term" value="F:3'-tyrosyl-DNA phosphodiesterase activity"/>
    <property type="evidence" value="ECO:0007669"/>
    <property type="project" value="TreeGrafter"/>
</dbReference>
<accession>A0A6F9DV20</accession>
<keyword evidence="6" id="KW-0269">Exonuclease</keyword>
<comment type="subcellular location">
    <subcellularLocation>
        <location evidence="1">Nucleus</location>
    </subcellularLocation>
</comment>
<dbReference type="PANTHER" id="PTHR12415:SF0">
    <property type="entry name" value="TYROSYL-DNA PHOSPHODIESTERASE 1"/>
    <property type="match status" value="1"/>
</dbReference>
<feature type="binding site" evidence="10">
    <location>
        <position position="453"/>
    </location>
    <ligand>
        <name>substrate</name>
    </ligand>
</feature>
<feature type="region of interest" description="Disordered" evidence="12">
    <location>
        <begin position="72"/>
        <end position="104"/>
    </location>
</feature>
<keyword evidence="4" id="KW-0227">DNA damage</keyword>
<dbReference type="Pfam" id="PF10283">
    <property type="entry name" value="zf-CCHH"/>
    <property type="match status" value="1"/>
</dbReference>
<feature type="active site" description="Nucleophile" evidence="9">
    <location>
        <position position="228"/>
    </location>
</feature>
<organism evidence="14">
    <name type="scientific">Phallusia mammillata</name>
    <dbReference type="NCBI Taxonomy" id="59560"/>
    <lineage>
        <taxon>Eukaryota</taxon>
        <taxon>Metazoa</taxon>
        <taxon>Chordata</taxon>
        <taxon>Tunicata</taxon>
        <taxon>Ascidiacea</taxon>
        <taxon>Phlebobranchia</taxon>
        <taxon>Ascidiidae</taxon>
        <taxon>Phallusia</taxon>
    </lineage>
</organism>
<dbReference type="GO" id="GO:0004527">
    <property type="term" value="F:exonuclease activity"/>
    <property type="evidence" value="ECO:0007669"/>
    <property type="project" value="UniProtKB-KW"/>
</dbReference>
<keyword evidence="7" id="KW-0234">DNA repair</keyword>
<evidence type="ECO:0000256" key="1">
    <source>
        <dbReference type="ARBA" id="ARBA00004123"/>
    </source>
</evidence>
<feature type="domain" description="PBZ-type" evidence="13">
    <location>
        <begin position="52"/>
        <end position="77"/>
    </location>
</feature>
<feature type="active site" description="Proton donor/acceptor" evidence="9">
    <location>
        <position position="451"/>
    </location>
</feature>
<proteinExistence type="evidence at transcript level"/>
<evidence type="ECO:0000259" key="13">
    <source>
        <dbReference type="Pfam" id="PF10283"/>
    </source>
</evidence>
<gene>
    <name evidence="14" type="primary">Tdp1</name>
</gene>
<dbReference type="GO" id="GO:0003697">
    <property type="term" value="F:single-stranded DNA binding"/>
    <property type="evidence" value="ECO:0007669"/>
    <property type="project" value="TreeGrafter"/>
</dbReference>
<reference evidence="14" key="1">
    <citation type="submission" date="2020-04" db="EMBL/GenBank/DDBJ databases">
        <authorList>
            <person name="Neveu A P."/>
        </authorList>
    </citation>
    <scope>NUCLEOTIDE SEQUENCE</scope>
    <source>
        <tissue evidence="14">Whole embryo</tissue>
    </source>
</reference>
<feature type="region of interest" description="Disordered" evidence="12">
    <location>
        <begin position="1"/>
        <end position="49"/>
    </location>
</feature>
<dbReference type="GO" id="GO:0003690">
    <property type="term" value="F:double-stranded DNA binding"/>
    <property type="evidence" value="ECO:0007669"/>
    <property type="project" value="TreeGrafter"/>
</dbReference>
<keyword evidence="3" id="KW-0540">Nuclease</keyword>
<evidence type="ECO:0000256" key="10">
    <source>
        <dbReference type="PIRSR" id="PIRSR610347-2"/>
    </source>
</evidence>
<dbReference type="Pfam" id="PF06087">
    <property type="entry name" value="Tyr-DNA_phospho"/>
    <property type="match status" value="1"/>
</dbReference>
<dbReference type="InterPro" id="IPR010347">
    <property type="entry name" value="Tdp1"/>
</dbReference>